<proteinExistence type="predicted"/>
<name>A0ABU9YHF0_9PROT</name>
<protein>
    <recommendedName>
        <fullName evidence="4">DUF3828 domain-containing protein</fullName>
    </recommendedName>
</protein>
<feature type="signal peptide" evidence="1">
    <location>
        <begin position="1"/>
        <end position="22"/>
    </location>
</feature>
<reference evidence="2 3" key="1">
    <citation type="submission" date="2024-03" db="EMBL/GenBank/DDBJ databases">
        <title>High-quality draft genome sequencing of Tistrella sp. BH-R2-4.</title>
        <authorList>
            <person name="Dong C."/>
        </authorList>
    </citation>
    <scope>NUCLEOTIDE SEQUENCE [LARGE SCALE GENOMIC DNA]</scope>
    <source>
        <strain evidence="2 3">BH-R2-4</strain>
    </source>
</reference>
<dbReference type="EMBL" id="JBBKTW010000003">
    <property type="protein sequence ID" value="MEN2988187.1"/>
    <property type="molecule type" value="Genomic_DNA"/>
</dbReference>
<feature type="chain" id="PRO_5045845982" description="DUF3828 domain-containing protein" evidence="1">
    <location>
        <begin position="23"/>
        <end position="204"/>
    </location>
</feature>
<accession>A0ABU9YHF0</accession>
<keyword evidence="1" id="KW-0732">Signal</keyword>
<comment type="caution">
    <text evidence="2">The sequence shown here is derived from an EMBL/GenBank/DDBJ whole genome shotgun (WGS) entry which is preliminary data.</text>
</comment>
<keyword evidence="3" id="KW-1185">Reference proteome</keyword>
<dbReference type="RefSeq" id="WP_345937076.1">
    <property type="nucleotide sequence ID" value="NZ_JBBKTW010000003.1"/>
</dbReference>
<dbReference type="Proteomes" id="UP001413721">
    <property type="component" value="Unassembled WGS sequence"/>
</dbReference>
<sequence length="204" mass="21334">MAGLAVLVTLALSITGTGIARAQEEYGSTRDAEARAARAAAAEDGVAVAAMGAAFCAVYPDIRGGGLPDPEPRMRLEPLLTLAFDGALDAAGHLRDRAIRRAPGDKPPFVDGDLFSSLFEGATDCQAGAVTLGRHTAGVVLHYRYAQGTTQMGWTDRLTLLRTDDGWRIDDVVYGGSWDFASRGSLRSAIEAAAAEDAGLTPPD</sequence>
<evidence type="ECO:0000313" key="2">
    <source>
        <dbReference type="EMBL" id="MEN2988187.1"/>
    </source>
</evidence>
<gene>
    <name evidence="2" type="ORF">WG926_07710</name>
</gene>
<evidence type="ECO:0000256" key="1">
    <source>
        <dbReference type="SAM" id="SignalP"/>
    </source>
</evidence>
<evidence type="ECO:0008006" key="4">
    <source>
        <dbReference type="Google" id="ProtNLM"/>
    </source>
</evidence>
<organism evidence="2 3">
    <name type="scientific">Tistrella arctica</name>
    <dbReference type="NCBI Taxonomy" id="3133430"/>
    <lineage>
        <taxon>Bacteria</taxon>
        <taxon>Pseudomonadati</taxon>
        <taxon>Pseudomonadota</taxon>
        <taxon>Alphaproteobacteria</taxon>
        <taxon>Geminicoccales</taxon>
        <taxon>Geminicoccaceae</taxon>
        <taxon>Tistrella</taxon>
    </lineage>
</organism>
<evidence type="ECO:0000313" key="3">
    <source>
        <dbReference type="Proteomes" id="UP001413721"/>
    </source>
</evidence>